<evidence type="ECO:0000256" key="5">
    <source>
        <dbReference type="SAM" id="MobiDB-lite"/>
    </source>
</evidence>
<keyword evidence="8" id="KW-1185">Reference proteome</keyword>
<dbReference type="SUPFAM" id="SSF103088">
    <property type="entry name" value="OmpA-like"/>
    <property type="match status" value="1"/>
</dbReference>
<dbReference type="AlphaFoldDB" id="A0A1G9JGK3"/>
<accession>A0A1G9JGK3</accession>
<keyword evidence="2 4" id="KW-0472">Membrane</keyword>
<dbReference type="Proteomes" id="UP000198510">
    <property type="component" value="Unassembled WGS sequence"/>
</dbReference>
<organism evidence="7 8">
    <name type="scientific">Catalinimonas alkaloidigena</name>
    <dbReference type="NCBI Taxonomy" id="1075417"/>
    <lineage>
        <taxon>Bacteria</taxon>
        <taxon>Pseudomonadati</taxon>
        <taxon>Bacteroidota</taxon>
        <taxon>Cytophagia</taxon>
        <taxon>Cytophagales</taxon>
        <taxon>Catalimonadaceae</taxon>
        <taxon>Catalinimonas</taxon>
    </lineage>
</organism>
<dbReference type="Gene3D" id="3.30.1330.60">
    <property type="entry name" value="OmpA-like domain"/>
    <property type="match status" value="1"/>
</dbReference>
<evidence type="ECO:0000313" key="7">
    <source>
        <dbReference type="EMBL" id="SDL36608.1"/>
    </source>
</evidence>
<sequence>MAYVKSISLRIVLLVGLLGFLATHEVAAQFLPHQQCRQLNKARRPKKQRFFRKEKGGEPYTWHPKPSYREQVKTQEPPPSKATSPKASTPSVAKTEQKPKPPAEKLPPPISEKHARIREEVRKRLESMKPGEPTTESLYFVTDQDEFAILDMEPFLIAAEFALQGRVVLVEGHTDNRGSDDYNLQLSMKRVNRIQELMHQMGVPEDRVSVMGYGESQPKYDNNTEEGRQKNRRVDFKIF</sequence>
<dbReference type="InterPro" id="IPR006664">
    <property type="entry name" value="OMP_bac"/>
</dbReference>
<dbReference type="PROSITE" id="PS51123">
    <property type="entry name" value="OMPA_2"/>
    <property type="match status" value="1"/>
</dbReference>
<keyword evidence="3" id="KW-0998">Cell outer membrane</keyword>
<evidence type="ECO:0000256" key="1">
    <source>
        <dbReference type="ARBA" id="ARBA00004442"/>
    </source>
</evidence>
<dbReference type="PANTHER" id="PTHR30329:SF21">
    <property type="entry name" value="LIPOPROTEIN YIAD-RELATED"/>
    <property type="match status" value="1"/>
</dbReference>
<name>A0A1G9JGK3_9BACT</name>
<evidence type="ECO:0000256" key="2">
    <source>
        <dbReference type="ARBA" id="ARBA00023136"/>
    </source>
</evidence>
<dbReference type="EMBL" id="FNFO01000005">
    <property type="protein sequence ID" value="SDL36608.1"/>
    <property type="molecule type" value="Genomic_DNA"/>
</dbReference>
<feature type="domain" description="OmpA-like" evidence="6">
    <location>
        <begin position="127"/>
        <end position="239"/>
    </location>
</feature>
<protein>
    <submittedName>
        <fullName evidence="7">OmpA family protein</fullName>
    </submittedName>
</protein>
<dbReference type="Pfam" id="PF00691">
    <property type="entry name" value="OmpA"/>
    <property type="match status" value="1"/>
</dbReference>
<dbReference type="CDD" id="cd07185">
    <property type="entry name" value="OmpA_C-like"/>
    <property type="match status" value="1"/>
</dbReference>
<proteinExistence type="predicted"/>
<comment type="subcellular location">
    <subcellularLocation>
        <location evidence="1">Cell outer membrane</location>
    </subcellularLocation>
</comment>
<dbReference type="PRINTS" id="PR01021">
    <property type="entry name" value="OMPADOMAIN"/>
</dbReference>
<dbReference type="InterPro" id="IPR006665">
    <property type="entry name" value="OmpA-like"/>
</dbReference>
<dbReference type="STRING" id="1075417.SAMN05421823_105309"/>
<dbReference type="InterPro" id="IPR050330">
    <property type="entry name" value="Bact_OuterMem_StrucFunc"/>
</dbReference>
<dbReference type="GO" id="GO:0009279">
    <property type="term" value="C:cell outer membrane"/>
    <property type="evidence" value="ECO:0007669"/>
    <property type="project" value="UniProtKB-SubCell"/>
</dbReference>
<evidence type="ECO:0000313" key="8">
    <source>
        <dbReference type="Proteomes" id="UP000198510"/>
    </source>
</evidence>
<feature type="compositionally biased region" description="Low complexity" evidence="5">
    <location>
        <begin position="81"/>
        <end position="91"/>
    </location>
</feature>
<evidence type="ECO:0000256" key="4">
    <source>
        <dbReference type="PROSITE-ProRule" id="PRU00473"/>
    </source>
</evidence>
<feature type="compositionally biased region" description="Basic residues" evidence="5">
    <location>
        <begin position="40"/>
        <end position="50"/>
    </location>
</feature>
<feature type="region of interest" description="Disordered" evidence="5">
    <location>
        <begin position="40"/>
        <end position="115"/>
    </location>
</feature>
<evidence type="ECO:0000259" key="6">
    <source>
        <dbReference type="PROSITE" id="PS51123"/>
    </source>
</evidence>
<dbReference type="PANTHER" id="PTHR30329">
    <property type="entry name" value="STATOR ELEMENT OF FLAGELLAR MOTOR COMPLEX"/>
    <property type="match status" value="1"/>
</dbReference>
<reference evidence="7 8" key="1">
    <citation type="submission" date="2016-10" db="EMBL/GenBank/DDBJ databases">
        <authorList>
            <person name="de Groot N.N."/>
        </authorList>
    </citation>
    <scope>NUCLEOTIDE SEQUENCE [LARGE SCALE GENOMIC DNA]</scope>
    <source>
        <strain evidence="7 8">DSM 25186</strain>
    </source>
</reference>
<gene>
    <name evidence="7" type="ORF">SAMN05421823_105309</name>
</gene>
<dbReference type="RefSeq" id="WP_176956068.1">
    <property type="nucleotide sequence ID" value="NZ_FNFO01000005.1"/>
</dbReference>
<evidence type="ECO:0000256" key="3">
    <source>
        <dbReference type="ARBA" id="ARBA00023237"/>
    </source>
</evidence>
<dbReference type="InterPro" id="IPR036737">
    <property type="entry name" value="OmpA-like_sf"/>
</dbReference>